<gene>
    <name evidence="1" type="ORF">SAMN05216474_0889</name>
</gene>
<sequence>MVQRVFYFLFILYNCCSCIENNESKINHAAQTQLSVNEKANIIAYPAQSINILNASGLIKKQFQQNCESVLSRLDQLDMHLVTPDSAHTKSREFNLYLKEIEDSLHSISLEYFQQISQNNSTNTKYYAVHFKSKDSTICVYLNQQLERISLSSETKMISKFHAFEKEKQHMKIR</sequence>
<proteinExistence type="predicted"/>
<dbReference type="RefSeq" id="WP_090246775.1">
    <property type="nucleotide sequence ID" value="NZ_FPAS01000001.1"/>
</dbReference>
<accession>A0A1I6YH47</accession>
<dbReference type="Proteomes" id="UP000236454">
    <property type="component" value="Unassembled WGS sequence"/>
</dbReference>
<evidence type="ECO:0000313" key="1">
    <source>
        <dbReference type="EMBL" id="SFT49671.1"/>
    </source>
</evidence>
<protein>
    <submittedName>
        <fullName evidence="1">Uncharacterized protein</fullName>
    </submittedName>
</protein>
<dbReference type="AlphaFoldDB" id="A0A1I6YH47"/>
<reference evidence="1 2" key="1">
    <citation type="submission" date="2016-10" db="EMBL/GenBank/DDBJ databases">
        <authorList>
            <person name="de Groot N.N."/>
        </authorList>
    </citation>
    <scope>NUCLEOTIDE SEQUENCE [LARGE SCALE GENOMIC DNA]</scope>
    <source>
        <strain evidence="1 2">CGMCC 1.7005</strain>
    </source>
</reference>
<evidence type="ECO:0000313" key="2">
    <source>
        <dbReference type="Proteomes" id="UP000236454"/>
    </source>
</evidence>
<organism evidence="1 2">
    <name type="scientific">Lishizhenia tianjinensis</name>
    <dbReference type="NCBI Taxonomy" id="477690"/>
    <lineage>
        <taxon>Bacteria</taxon>
        <taxon>Pseudomonadati</taxon>
        <taxon>Bacteroidota</taxon>
        <taxon>Flavobacteriia</taxon>
        <taxon>Flavobacteriales</taxon>
        <taxon>Crocinitomicaceae</taxon>
        <taxon>Lishizhenia</taxon>
    </lineage>
</organism>
<keyword evidence="2" id="KW-1185">Reference proteome</keyword>
<name>A0A1I6YH47_9FLAO</name>
<dbReference type="EMBL" id="FPAS01000001">
    <property type="protein sequence ID" value="SFT49671.1"/>
    <property type="molecule type" value="Genomic_DNA"/>
</dbReference>